<accession>A0A4R5CIH9</accession>
<reference evidence="1 2" key="1">
    <citation type="submission" date="2019-03" db="EMBL/GenBank/DDBJ databases">
        <title>Draft genome sequences of novel Actinobacteria.</title>
        <authorList>
            <person name="Sahin N."/>
            <person name="Ay H."/>
            <person name="Saygin H."/>
        </authorList>
    </citation>
    <scope>NUCLEOTIDE SEQUENCE [LARGE SCALE GENOMIC DNA]</scope>
    <source>
        <strain evidence="1 2">H3C3</strain>
    </source>
</reference>
<evidence type="ECO:0000313" key="2">
    <source>
        <dbReference type="Proteomes" id="UP000294513"/>
    </source>
</evidence>
<dbReference type="RefSeq" id="WP_131888922.1">
    <property type="nucleotide sequence ID" value="NZ_SMKU01000003.1"/>
</dbReference>
<proteinExistence type="predicted"/>
<sequence>MPDLGYFVARPLHKYEEPLTRGARTNQVLDNDLVYEWDLTTVEGVLDFFWFHEGLKEDTPFFNRIRAHRMQYIRSETIKPMSWKITADLLAKWPPFERMPTELKRKLMYFFTPRMHPAAG</sequence>
<protein>
    <submittedName>
        <fullName evidence="1">Uncharacterized protein</fullName>
    </submittedName>
</protein>
<name>A0A4R5CIH9_9ACTN</name>
<dbReference type="EMBL" id="SMKU01000003">
    <property type="protein sequence ID" value="TDD97162.1"/>
    <property type="molecule type" value="Genomic_DNA"/>
</dbReference>
<comment type="caution">
    <text evidence="1">The sequence shown here is derived from an EMBL/GenBank/DDBJ whole genome shotgun (WGS) entry which is preliminary data.</text>
</comment>
<keyword evidence="2" id="KW-1185">Reference proteome</keyword>
<evidence type="ECO:0000313" key="1">
    <source>
        <dbReference type="EMBL" id="TDD97162.1"/>
    </source>
</evidence>
<organism evidence="1 2">
    <name type="scientific">Actinomadura rubrisoli</name>
    <dbReference type="NCBI Taxonomy" id="2530368"/>
    <lineage>
        <taxon>Bacteria</taxon>
        <taxon>Bacillati</taxon>
        <taxon>Actinomycetota</taxon>
        <taxon>Actinomycetes</taxon>
        <taxon>Streptosporangiales</taxon>
        <taxon>Thermomonosporaceae</taxon>
        <taxon>Actinomadura</taxon>
    </lineage>
</organism>
<dbReference type="Proteomes" id="UP000294513">
    <property type="component" value="Unassembled WGS sequence"/>
</dbReference>
<gene>
    <name evidence="1" type="ORF">E1298_01630</name>
</gene>
<dbReference type="AlphaFoldDB" id="A0A4R5CIH9"/>